<dbReference type="EMBL" id="PDCK01000044">
    <property type="protein sequence ID" value="PRQ23209.1"/>
    <property type="molecule type" value="Genomic_DNA"/>
</dbReference>
<dbReference type="Proteomes" id="UP000238479">
    <property type="component" value="Chromosome 6"/>
</dbReference>
<keyword evidence="7" id="KW-0735">Signal-anchor</keyword>
<evidence type="ECO:0000313" key="14">
    <source>
        <dbReference type="EMBL" id="PRQ23209.1"/>
    </source>
</evidence>
<dbReference type="AlphaFoldDB" id="A0A2P6PMQ0"/>
<dbReference type="STRING" id="74649.A0A2P6PMQ0"/>
<dbReference type="PANTHER" id="PTHR31741">
    <property type="entry name" value="OS02G0726500 PROTEIN-RELATED"/>
    <property type="match status" value="1"/>
</dbReference>
<evidence type="ECO:0000256" key="8">
    <source>
        <dbReference type="ARBA" id="ARBA00022989"/>
    </source>
</evidence>
<comment type="pathway">
    <text evidence="2">Glycan metabolism.</text>
</comment>
<keyword evidence="5 14" id="KW-0808">Transferase</keyword>
<evidence type="ECO:0000256" key="11">
    <source>
        <dbReference type="ARBA" id="ARBA00023253"/>
    </source>
</evidence>
<organism evidence="14 15">
    <name type="scientific">Rosa chinensis</name>
    <name type="common">China rose</name>
    <dbReference type="NCBI Taxonomy" id="74649"/>
    <lineage>
        <taxon>Eukaryota</taxon>
        <taxon>Viridiplantae</taxon>
        <taxon>Streptophyta</taxon>
        <taxon>Embryophyta</taxon>
        <taxon>Tracheophyta</taxon>
        <taxon>Spermatophyta</taxon>
        <taxon>Magnoliopsida</taxon>
        <taxon>eudicotyledons</taxon>
        <taxon>Gunneridae</taxon>
        <taxon>Pentapetalae</taxon>
        <taxon>rosids</taxon>
        <taxon>fabids</taxon>
        <taxon>Rosales</taxon>
        <taxon>Rosaceae</taxon>
        <taxon>Rosoideae</taxon>
        <taxon>Rosoideae incertae sedis</taxon>
        <taxon>Rosa</taxon>
    </lineage>
</organism>
<dbReference type="GO" id="GO:0016020">
    <property type="term" value="C:membrane"/>
    <property type="evidence" value="ECO:0007669"/>
    <property type="project" value="UniProtKB-SubCell"/>
</dbReference>
<evidence type="ECO:0000256" key="10">
    <source>
        <dbReference type="ARBA" id="ARBA00023180"/>
    </source>
</evidence>
<comment type="subcellular location">
    <subcellularLocation>
        <location evidence="1">Membrane</location>
        <topology evidence="1">Single-pass type II membrane protein</topology>
    </subcellularLocation>
</comment>
<keyword evidence="15" id="KW-1185">Reference proteome</keyword>
<evidence type="ECO:0000256" key="12">
    <source>
        <dbReference type="ARBA" id="ARBA00023277"/>
    </source>
</evidence>
<dbReference type="GO" id="GO:0005768">
    <property type="term" value="C:endosome"/>
    <property type="evidence" value="ECO:0007669"/>
    <property type="project" value="TreeGrafter"/>
</dbReference>
<dbReference type="InterPro" id="IPR019378">
    <property type="entry name" value="GDP-Fuc_O-FucTrfase"/>
</dbReference>
<evidence type="ECO:0000313" key="15">
    <source>
        <dbReference type="Proteomes" id="UP000238479"/>
    </source>
</evidence>
<keyword evidence="10" id="KW-0325">Glycoprotein</keyword>
<comment type="similarity">
    <text evidence="3">Belongs to the glycosyltransferase GT106 family.</text>
</comment>
<name>A0A2P6PMQ0_ROSCH</name>
<evidence type="ECO:0000256" key="6">
    <source>
        <dbReference type="ARBA" id="ARBA00022692"/>
    </source>
</evidence>
<keyword evidence="8" id="KW-1133">Transmembrane helix</keyword>
<dbReference type="PANTHER" id="PTHR31741:SF46">
    <property type="entry name" value="O-FUCOSYLTRANSFERASE 27"/>
    <property type="match status" value="1"/>
</dbReference>
<comment type="caution">
    <text evidence="14">The sequence shown here is derived from an EMBL/GenBank/DDBJ whole genome shotgun (WGS) entry which is preliminary data.</text>
</comment>
<accession>A0A2P6PMQ0</accession>
<evidence type="ECO:0000256" key="4">
    <source>
        <dbReference type="ARBA" id="ARBA00022676"/>
    </source>
</evidence>
<keyword evidence="11" id="KW-0294">Fucose metabolism</keyword>
<gene>
    <name evidence="14" type="ORF">RchiOBHm_Chr6g0258841</name>
</gene>
<evidence type="ECO:0000256" key="2">
    <source>
        <dbReference type="ARBA" id="ARBA00004881"/>
    </source>
</evidence>
<evidence type="ECO:0000256" key="5">
    <source>
        <dbReference type="ARBA" id="ARBA00022679"/>
    </source>
</evidence>
<sequence>MPLYLLLVPLKDVHTKLIRHKRQRMIKKHGIVKGNLTVNSANQRLKGSCPLMPEEIGIILCAYGYLWDTIIYVSGGEIFGGQRKLIPLLAMFKNVVDGTSLSIFWELSRIYGHEANLFESNPRSPPTVEEEKKVEAWKTVGPRPLPLPLPPPSARPKSYNIEGWWGWVAESDNKPDSTAMELRTNAHKLLWGAIDYVMR</sequence>
<evidence type="ECO:0000256" key="1">
    <source>
        <dbReference type="ARBA" id="ARBA00004606"/>
    </source>
</evidence>
<dbReference type="GO" id="GO:0016757">
    <property type="term" value="F:glycosyltransferase activity"/>
    <property type="evidence" value="ECO:0007669"/>
    <property type="project" value="UniProtKB-KW"/>
</dbReference>
<reference evidence="14 15" key="1">
    <citation type="journal article" date="2018" name="Nat. Genet.">
        <title>The Rosa genome provides new insights in the design of modern roses.</title>
        <authorList>
            <person name="Bendahmane M."/>
        </authorList>
    </citation>
    <scope>NUCLEOTIDE SEQUENCE [LARGE SCALE GENOMIC DNA]</scope>
    <source>
        <strain evidence="15">cv. Old Blush</strain>
    </source>
</reference>
<dbReference type="GO" id="GO:0006004">
    <property type="term" value="P:fucose metabolic process"/>
    <property type="evidence" value="ECO:0007669"/>
    <property type="project" value="UniProtKB-KW"/>
</dbReference>
<protein>
    <recommendedName>
        <fullName evidence="13">O-fucosyltransferase family protein</fullName>
    </recommendedName>
</protein>
<evidence type="ECO:0000256" key="13">
    <source>
        <dbReference type="ARBA" id="ARBA00030350"/>
    </source>
</evidence>
<keyword evidence="12" id="KW-0119">Carbohydrate metabolism</keyword>
<keyword evidence="6" id="KW-0812">Transmembrane</keyword>
<evidence type="ECO:0000256" key="3">
    <source>
        <dbReference type="ARBA" id="ARBA00007737"/>
    </source>
</evidence>
<evidence type="ECO:0000256" key="7">
    <source>
        <dbReference type="ARBA" id="ARBA00022968"/>
    </source>
</evidence>
<keyword evidence="9" id="KW-0472">Membrane</keyword>
<evidence type="ECO:0000256" key="9">
    <source>
        <dbReference type="ARBA" id="ARBA00023136"/>
    </source>
</evidence>
<dbReference type="GO" id="GO:0005802">
    <property type="term" value="C:trans-Golgi network"/>
    <property type="evidence" value="ECO:0007669"/>
    <property type="project" value="TreeGrafter"/>
</dbReference>
<dbReference type="Gramene" id="PRQ23209">
    <property type="protein sequence ID" value="PRQ23209"/>
    <property type="gene ID" value="RchiOBHm_Chr6g0258841"/>
</dbReference>
<proteinExistence type="inferred from homology"/>
<keyword evidence="4 14" id="KW-0328">Glycosyltransferase</keyword>
<dbReference type="Pfam" id="PF10250">
    <property type="entry name" value="O-FucT"/>
    <property type="match status" value="1"/>
</dbReference>